<dbReference type="Proteomes" id="UP000002318">
    <property type="component" value="Chromosome"/>
</dbReference>
<name>E1R385_SEDSS</name>
<evidence type="ECO:0000256" key="1">
    <source>
        <dbReference type="SAM" id="SignalP"/>
    </source>
</evidence>
<keyword evidence="3" id="KW-1185">Reference proteome</keyword>
<feature type="chain" id="PRO_5003150563" evidence="1">
    <location>
        <begin position="26"/>
        <end position="168"/>
    </location>
</feature>
<dbReference type="EMBL" id="CP002116">
    <property type="protein sequence ID" value="ADK81271.1"/>
    <property type="molecule type" value="Genomic_DNA"/>
</dbReference>
<sequence length="168" mass="18581">MMVARVTTLNLVILSMLSFLVPGFAQENQAPGPEGPGELLHYLQENALSVYIAASVSEPNNKNVWHTESKKVTISGRAVQVKLTGENVIIFADIIPYMNEDRTILLVAKGEVWAQSEASSGVRYYSTMKSLPVRPGEPVIFFPLGRAMDQKQNIYTIQLEISVVPYTP</sequence>
<dbReference type="KEGG" id="ssm:Spirs_2151"/>
<protein>
    <submittedName>
        <fullName evidence="2">Uncharacterized protein</fullName>
    </submittedName>
</protein>
<evidence type="ECO:0000313" key="2">
    <source>
        <dbReference type="EMBL" id="ADK81271.1"/>
    </source>
</evidence>
<evidence type="ECO:0000313" key="3">
    <source>
        <dbReference type="Proteomes" id="UP000002318"/>
    </source>
</evidence>
<feature type="signal peptide" evidence="1">
    <location>
        <begin position="1"/>
        <end position="25"/>
    </location>
</feature>
<dbReference type="HOGENOM" id="CLU_1481351_0_0_12"/>
<keyword evidence="1" id="KW-0732">Signal</keyword>
<accession>E1R385</accession>
<dbReference type="AlphaFoldDB" id="E1R385"/>
<dbReference type="STRING" id="573413.Spirs_2151"/>
<proteinExistence type="predicted"/>
<organism evidence="2 3">
    <name type="scientific">Sediminispirochaeta smaragdinae (strain DSM 11293 / JCM 15392 / SEBR 4228)</name>
    <name type="common">Spirochaeta smaragdinae</name>
    <dbReference type="NCBI Taxonomy" id="573413"/>
    <lineage>
        <taxon>Bacteria</taxon>
        <taxon>Pseudomonadati</taxon>
        <taxon>Spirochaetota</taxon>
        <taxon>Spirochaetia</taxon>
        <taxon>Spirochaetales</taxon>
        <taxon>Spirochaetaceae</taxon>
        <taxon>Sediminispirochaeta</taxon>
    </lineage>
</organism>
<reference evidence="2 3" key="1">
    <citation type="journal article" date="2010" name="Stand. Genomic Sci.">
        <title>Complete genome sequence of Spirochaeta smaragdinae type strain (SEBR 4228).</title>
        <authorList>
            <person name="Mavromatis K."/>
            <person name="Yasawong M."/>
            <person name="Chertkov O."/>
            <person name="Lapidus A."/>
            <person name="Lucas S."/>
            <person name="Nolan M."/>
            <person name="Del Rio T.G."/>
            <person name="Tice H."/>
            <person name="Cheng J.F."/>
            <person name="Pitluck S."/>
            <person name="Liolios K."/>
            <person name="Ivanova N."/>
            <person name="Tapia R."/>
            <person name="Han C."/>
            <person name="Bruce D."/>
            <person name="Goodwin L."/>
            <person name="Pati A."/>
            <person name="Chen A."/>
            <person name="Palaniappan K."/>
            <person name="Land M."/>
            <person name="Hauser L."/>
            <person name="Chang Y.J."/>
            <person name="Jeffries C.D."/>
            <person name="Detter J.C."/>
            <person name="Rohde M."/>
            <person name="Brambilla E."/>
            <person name="Spring S."/>
            <person name="Goker M."/>
            <person name="Sikorski J."/>
            <person name="Woyke T."/>
            <person name="Bristow J."/>
            <person name="Eisen J.A."/>
            <person name="Markowitz V."/>
            <person name="Hugenholtz P."/>
            <person name="Klenk H.P."/>
            <person name="Kyrpides N.C."/>
        </authorList>
    </citation>
    <scope>NUCLEOTIDE SEQUENCE [LARGE SCALE GENOMIC DNA]</scope>
    <source>
        <strain evidence="3">DSM 11293 / JCM 15392 / SEBR 4228</strain>
    </source>
</reference>
<dbReference type="eggNOG" id="ENOG5034707">
    <property type="taxonomic scope" value="Bacteria"/>
</dbReference>
<gene>
    <name evidence="2" type="ordered locus">Spirs_2151</name>
</gene>